<dbReference type="InterPro" id="IPR020584">
    <property type="entry name" value="DNA_recomb/repair_RecA_CS"/>
</dbReference>
<dbReference type="InterPro" id="IPR049261">
    <property type="entry name" value="RecA-like_C"/>
</dbReference>
<keyword evidence="3 7" id="KW-0067">ATP-binding</keyword>
<organism evidence="12 13">
    <name type="scientific">Apatococcus fuscideae</name>
    <dbReference type="NCBI Taxonomy" id="2026836"/>
    <lineage>
        <taxon>Eukaryota</taxon>
        <taxon>Viridiplantae</taxon>
        <taxon>Chlorophyta</taxon>
        <taxon>core chlorophytes</taxon>
        <taxon>Trebouxiophyceae</taxon>
        <taxon>Chlorellales</taxon>
        <taxon>Chlorellaceae</taxon>
        <taxon>Apatococcus</taxon>
    </lineage>
</organism>
<dbReference type="CDD" id="cd00983">
    <property type="entry name" value="RecA"/>
    <property type="match status" value="1"/>
</dbReference>
<dbReference type="InterPro" id="IPR023400">
    <property type="entry name" value="RecA_C_sf"/>
</dbReference>
<evidence type="ECO:0000256" key="2">
    <source>
        <dbReference type="ARBA" id="ARBA00022741"/>
    </source>
</evidence>
<comment type="similarity">
    <text evidence="1 7">Belongs to the RecA family.</text>
</comment>
<name>A0AAW1T3Y3_9CHLO</name>
<evidence type="ECO:0000256" key="4">
    <source>
        <dbReference type="ARBA" id="ARBA00023125"/>
    </source>
</evidence>
<comment type="function">
    <text evidence="6">Involved in recombination ability and DNA strand transfer activity.</text>
</comment>
<evidence type="ECO:0000256" key="6">
    <source>
        <dbReference type="ARBA" id="ARBA00056887"/>
    </source>
</evidence>
<evidence type="ECO:0008006" key="14">
    <source>
        <dbReference type="Google" id="ProtNLM"/>
    </source>
</evidence>
<protein>
    <recommendedName>
        <fullName evidence="14">Recombinase A</fullName>
    </recommendedName>
</protein>
<comment type="caution">
    <text evidence="12">The sequence shown here is derived from an EMBL/GenBank/DDBJ whole genome shotgun (WGS) entry which is preliminary data.</text>
</comment>
<evidence type="ECO:0000313" key="12">
    <source>
        <dbReference type="EMBL" id="KAK9863330.1"/>
    </source>
</evidence>
<gene>
    <name evidence="12" type="ORF">WJX84_002986</name>
</gene>
<keyword evidence="4 8" id="KW-0238">DNA-binding</keyword>
<feature type="domain" description="RecA family profile 1" evidence="10">
    <location>
        <begin position="92"/>
        <end position="250"/>
    </location>
</feature>
<dbReference type="SUPFAM" id="SSF54752">
    <property type="entry name" value="RecA protein, C-terminal domain"/>
    <property type="match status" value="1"/>
</dbReference>
<dbReference type="HAMAP" id="MF_00268">
    <property type="entry name" value="RecA"/>
    <property type="match status" value="1"/>
</dbReference>
<dbReference type="InterPro" id="IPR013765">
    <property type="entry name" value="DNA_recomb/repair_RecA"/>
</dbReference>
<dbReference type="Pfam" id="PF21096">
    <property type="entry name" value="RecA_C"/>
    <property type="match status" value="1"/>
</dbReference>
<dbReference type="GO" id="GO:0006281">
    <property type="term" value="P:DNA repair"/>
    <property type="evidence" value="ECO:0007669"/>
    <property type="project" value="InterPro"/>
</dbReference>
<evidence type="ECO:0000256" key="7">
    <source>
        <dbReference type="RuleBase" id="RU003422"/>
    </source>
</evidence>
<dbReference type="NCBIfam" id="TIGR02012">
    <property type="entry name" value="tigrfam_recA"/>
    <property type="match status" value="1"/>
</dbReference>
<dbReference type="InterPro" id="IPR020587">
    <property type="entry name" value="RecA_monomer-monomer_interface"/>
</dbReference>
<dbReference type="FunFam" id="3.40.50.300:FF:000087">
    <property type="entry name" value="Recombinase RecA"/>
    <property type="match status" value="1"/>
</dbReference>
<keyword evidence="5 8" id="KW-0233">DNA recombination</keyword>
<dbReference type="EMBL" id="JALJOV010000486">
    <property type="protein sequence ID" value="KAK9863330.1"/>
    <property type="molecule type" value="Genomic_DNA"/>
</dbReference>
<dbReference type="PANTHER" id="PTHR45900:SF1">
    <property type="entry name" value="MITOCHONDRIAL DNA REPAIR PROTEIN RECA HOMOLOG-RELATED"/>
    <property type="match status" value="1"/>
</dbReference>
<evidence type="ECO:0000313" key="13">
    <source>
        <dbReference type="Proteomes" id="UP001485043"/>
    </source>
</evidence>
<accession>A0AAW1T3Y3</accession>
<dbReference type="InterPro" id="IPR020588">
    <property type="entry name" value="RecA_ATP-bd"/>
</dbReference>
<evidence type="ECO:0000256" key="3">
    <source>
        <dbReference type="ARBA" id="ARBA00022840"/>
    </source>
</evidence>
<evidence type="ECO:0000259" key="11">
    <source>
        <dbReference type="PROSITE" id="PS50163"/>
    </source>
</evidence>
<dbReference type="PROSITE" id="PS50162">
    <property type="entry name" value="RECA_2"/>
    <property type="match status" value="1"/>
</dbReference>
<keyword evidence="8" id="KW-0227">DNA damage</keyword>
<proteinExistence type="inferred from homology"/>
<dbReference type="PANTHER" id="PTHR45900">
    <property type="entry name" value="RECA"/>
    <property type="match status" value="1"/>
</dbReference>
<dbReference type="GO" id="GO:0005524">
    <property type="term" value="F:ATP binding"/>
    <property type="evidence" value="ECO:0007669"/>
    <property type="project" value="UniProtKB-KW"/>
</dbReference>
<keyword evidence="2 7" id="KW-0547">Nucleotide-binding</keyword>
<feature type="domain" description="RecA family profile 2" evidence="11">
    <location>
        <begin position="255"/>
        <end position="329"/>
    </location>
</feature>
<dbReference type="PROSITE" id="PS00321">
    <property type="entry name" value="RECA_1"/>
    <property type="match status" value="1"/>
</dbReference>
<dbReference type="InterPro" id="IPR027417">
    <property type="entry name" value="P-loop_NTPase"/>
</dbReference>
<dbReference type="SMART" id="SM00382">
    <property type="entry name" value="AAA"/>
    <property type="match status" value="1"/>
</dbReference>
<dbReference type="Pfam" id="PF00154">
    <property type="entry name" value="RecA_N"/>
    <property type="match status" value="1"/>
</dbReference>
<evidence type="ECO:0000256" key="1">
    <source>
        <dbReference type="ARBA" id="ARBA00009391"/>
    </source>
</evidence>
<dbReference type="Proteomes" id="UP001485043">
    <property type="component" value="Unassembled WGS sequence"/>
</dbReference>
<dbReference type="InterPro" id="IPR049428">
    <property type="entry name" value="RecA-like_N"/>
</dbReference>
<dbReference type="GO" id="GO:0140664">
    <property type="term" value="F:ATP-dependent DNA damage sensor activity"/>
    <property type="evidence" value="ECO:0007669"/>
    <property type="project" value="InterPro"/>
</dbReference>
<dbReference type="GO" id="GO:0006310">
    <property type="term" value="P:DNA recombination"/>
    <property type="evidence" value="ECO:0007669"/>
    <property type="project" value="UniProtKB-KW"/>
</dbReference>
<evidence type="ECO:0000256" key="9">
    <source>
        <dbReference type="SAM" id="MobiDB-lite"/>
    </source>
</evidence>
<evidence type="ECO:0000256" key="5">
    <source>
        <dbReference type="ARBA" id="ARBA00023172"/>
    </source>
</evidence>
<dbReference type="InterPro" id="IPR003593">
    <property type="entry name" value="AAA+_ATPase"/>
</dbReference>
<keyword evidence="13" id="KW-1185">Reference proteome</keyword>
<feature type="compositionally biased region" description="Acidic residues" evidence="9">
    <location>
        <begin position="403"/>
        <end position="417"/>
    </location>
</feature>
<dbReference type="AlphaFoldDB" id="A0AAW1T3Y3"/>
<dbReference type="SUPFAM" id="SSF52540">
    <property type="entry name" value="P-loop containing nucleoside triphosphate hydrolases"/>
    <property type="match status" value="1"/>
</dbReference>
<evidence type="ECO:0000259" key="10">
    <source>
        <dbReference type="PROSITE" id="PS50162"/>
    </source>
</evidence>
<reference evidence="12 13" key="1">
    <citation type="journal article" date="2024" name="Nat. Commun.">
        <title>Phylogenomics reveals the evolutionary origins of lichenization in chlorophyte algae.</title>
        <authorList>
            <person name="Puginier C."/>
            <person name="Libourel C."/>
            <person name="Otte J."/>
            <person name="Skaloud P."/>
            <person name="Haon M."/>
            <person name="Grisel S."/>
            <person name="Petersen M."/>
            <person name="Berrin J.G."/>
            <person name="Delaux P.M."/>
            <person name="Dal Grande F."/>
            <person name="Keller J."/>
        </authorList>
    </citation>
    <scope>NUCLEOTIDE SEQUENCE [LARGE SCALE GENOMIC DNA]</scope>
    <source>
        <strain evidence="12 13">SAG 2523</strain>
    </source>
</reference>
<dbReference type="PRINTS" id="PR00142">
    <property type="entry name" value="RECA"/>
</dbReference>
<dbReference type="PROSITE" id="PS50163">
    <property type="entry name" value="RECA_3"/>
    <property type="match status" value="1"/>
</dbReference>
<feature type="region of interest" description="Disordered" evidence="9">
    <location>
        <begin position="398"/>
        <end position="417"/>
    </location>
</feature>
<dbReference type="Gene3D" id="3.40.50.300">
    <property type="entry name" value="P-loop containing nucleotide triphosphate hydrolases"/>
    <property type="match status" value="1"/>
</dbReference>
<dbReference type="GO" id="GO:0003697">
    <property type="term" value="F:single-stranded DNA binding"/>
    <property type="evidence" value="ECO:0007669"/>
    <property type="project" value="InterPro"/>
</dbReference>
<sequence length="417" mass="44554">MQSLKGCLRRGLLQQAFRASDALCWRTRDQQVRCAASGLPVGASNKAALALEKSLEKEKESKARVLEGTLSELNARFGKGSIMRLGSQPEQKVATIPSGSLTLDIALGGGIPRGRIIEIYGPESSGKTTLALHAIAEVQKQGGTAVLIDAEHAFDVSYAKKLGVDTDGMLLCQPDSGEMALEVADQLVRSQSVDIIAVDSVAALVPRSEIEGEIGNLQLGAQARLMSQAMRKVTANASKCGCTVIMLNQLRQKIGIMFGNPEVTSGGQALKFYASVRIDVRRKATIEGTKGEMVGIKVKAKVVKNKCAPPFKAAEFDIMFGSGISSLGCLLDAAEGVGVVQRKGAWYSFGEQRIGQGREKSMAALTENSQLAKDIEEKTRQRLAGEVDINDLVDDPIAASDLAEADESDIELEEEEM</sequence>
<evidence type="ECO:0000256" key="8">
    <source>
        <dbReference type="RuleBase" id="RU004527"/>
    </source>
</evidence>